<organism evidence="3 4">
    <name type="scientific">Sphingomonas edaphi</name>
    <dbReference type="NCBI Taxonomy" id="2315689"/>
    <lineage>
        <taxon>Bacteria</taxon>
        <taxon>Pseudomonadati</taxon>
        <taxon>Pseudomonadota</taxon>
        <taxon>Alphaproteobacteria</taxon>
        <taxon>Sphingomonadales</taxon>
        <taxon>Sphingomonadaceae</taxon>
        <taxon>Sphingomonas</taxon>
    </lineage>
</organism>
<dbReference type="RefSeq" id="WP_119532381.1">
    <property type="nucleotide sequence ID" value="NZ_QXTF01000001.1"/>
</dbReference>
<dbReference type="InterPro" id="IPR012495">
    <property type="entry name" value="TadE-like_dom"/>
</dbReference>
<feature type="domain" description="TadE-like" evidence="2">
    <location>
        <begin position="15"/>
        <end position="56"/>
    </location>
</feature>
<dbReference type="OrthoDB" id="7187024at2"/>
<evidence type="ECO:0000313" key="3">
    <source>
        <dbReference type="EMBL" id="RIX32440.1"/>
    </source>
</evidence>
<proteinExistence type="predicted"/>
<evidence type="ECO:0000256" key="1">
    <source>
        <dbReference type="SAM" id="Phobius"/>
    </source>
</evidence>
<comment type="caution">
    <text evidence="3">The sequence shown here is derived from an EMBL/GenBank/DDBJ whole genome shotgun (WGS) entry which is preliminary data.</text>
</comment>
<sequence>MNRLLRTVLGDCRAASAAEFGLVLPLLLLLLFGIIDMGRFFWTLNTSEKATQIGARMAIVTTPVSPDLVSKSYVNGTVTKAGDLIPASALGIFRCTNTGCTCPTPPCPVANGSVNSTAFNVIVSRMAQISPRIGADNVVIEYSGSGLGYAGPADGTMDVQPLVTVSVQNETFNFISLLGLADITLPPARATLTAEDSAGSFSN</sequence>
<dbReference type="Pfam" id="PF07811">
    <property type="entry name" value="TadE"/>
    <property type="match status" value="1"/>
</dbReference>
<dbReference type="Proteomes" id="UP000285023">
    <property type="component" value="Unassembled WGS sequence"/>
</dbReference>
<name>A0A418Q3G5_9SPHN</name>
<reference evidence="3 4" key="1">
    <citation type="submission" date="2018-09" db="EMBL/GenBank/DDBJ databases">
        <title>Sphingomonas sp. DAC4.</title>
        <authorList>
            <person name="Seo T."/>
        </authorList>
    </citation>
    <scope>NUCLEOTIDE SEQUENCE [LARGE SCALE GENOMIC DNA]</scope>
    <source>
        <strain evidence="3 4">DAC4</strain>
    </source>
</reference>
<evidence type="ECO:0000313" key="4">
    <source>
        <dbReference type="Proteomes" id="UP000285023"/>
    </source>
</evidence>
<dbReference type="AlphaFoldDB" id="A0A418Q3G5"/>
<protein>
    <submittedName>
        <fullName evidence="3">Pilus assembly protein TadE</fullName>
    </submittedName>
</protein>
<keyword evidence="4" id="KW-1185">Reference proteome</keyword>
<accession>A0A418Q3G5</accession>
<feature type="transmembrane region" description="Helical" evidence="1">
    <location>
        <begin position="20"/>
        <end position="42"/>
    </location>
</feature>
<dbReference type="EMBL" id="QXTF01000001">
    <property type="protein sequence ID" value="RIX32440.1"/>
    <property type="molecule type" value="Genomic_DNA"/>
</dbReference>
<evidence type="ECO:0000259" key="2">
    <source>
        <dbReference type="Pfam" id="PF07811"/>
    </source>
</evidence>
<keyword evidence="1" id="KW-1133">Transmembrane helix</keyword>
<keyword evidence="1" id="KW-0472">Membrane</keyword>
<gene>
    <name evidence="3" type="ORF">D3M59_05745</name>
</gene>
<keyword evidence="1" id="KW-0812">Transmembrane</keyword>